<dbReference type="GO" id="GO:0016787">
    <property type="term" value="F:hydrolase activity"/>
    <property type="evidence" value="ECO:0007669"/>
    <property type="project" value="UniProtKB-KW"/>
</dbReference>
<keyword evidence="2" id="KW-0378">Hydrolase</keyword>
<reference evidence="2 3" key="1">
    <citation type="submission" date="2024-09" db="EMBL/GenBank/DDBJ databases">
        <authorList>
            <person name="Sun Q."/>
            <person name="Mori K."/>
        </authorList>
    </citation>
    <scope>NUCLEOTIDE SEQUENCE [LARGE SCALE GENOMIC DNA]</scope>
    <source>
        <strain evidence="2 3">NCAIM B.02481</strain>
    </source>
</reference>
<dbReference type="Proteomes" id="UP001589832">
    <property type="component" value="Unassembled WGS sequence"/>
</dbReference>
<organism evidence="2 3">
    <name type="scientific">Winogradskyella pulchriflava</name>
    <dbReference type="NCBI Taxonomy" id="1110688"/>
    <lineage>
        <taxon>Bacteria</taxon>
        <taxon>Pseudomonadati</taxon>
        <taxon>Bacteroidota</taxon>
        <taxon>Flavobacteriia</taxon>
        <taxon>Flavobacteriales</taxon>
        <taxon>Flavobacteriaceae</taxon>
        <taxon>Winogradskyella</taxon>
    </lineage>
</organism>
<dbReference type="InterPro" id="IPR012338">
    <property type="entry name" value="Beta-lactam/transpept-like"/>
</dbReference>
<dbReference type="InterPro" id="IPR001466">
    <property type="entry name" value="Beta-lactam-related"/>
</dbReference>
<dbReference type="Gene3D" id="3.40.710.10">
    <property type="entry name" value="DD-peptidase/beta-lactamase superfamily"/>
    <property type="match status" value="1"/>
</dbReference>
<protein>
    <submittedName>
        <fullName evidence="2">Serine hydrolase</fullName>
    </submittedName>
</protein>
<name>A0ABV6Q7R7_9FLAO</name>
<dbReference type="SUPFAM" id="SSF56601">
    <property type="entry name" value="beta-lactamase/transpeptidase-like"/>
    <property type="match status" value="1"/>
</dbReference>
<dbReference type="InterPro" id="IPR050491">
    <property type="entry name" value="AmpC-like"/>
</dbReference>
<dbReference type="Pfam" id="PF00144">
    <property type="entry name" value="Beta-lactamase"/>
    <property type="match status" value="1"/>
</dbReference>
<dbReference type="PANTHER" id="PTHR46825">
    <property type="entry name" value="D-ALANYL-D-ALANINE-CARBOXYPEPTIDASE/ENDOPEPTIDASE AMPH"/>
    <property type="match status" value="1"/>
</dbReference>
<evidence type="ECO:0000313" key="3">
    <source>
        <dbReference type="Proteomes" id="UP001589832"/>
    </source>
</evidence>
<dbReference type="PANTHER" id="PTHR46825:SF9">
    <property type="entry name" value="BETA-LACTAMASE-RELATED DOMAIN-CONTAINING PROTEIN"/>
    <property type="match status" value="1"/>
</dbReference>
<keyword evidence="3" id="KW-1185">Reference proteome</keyword>
<sequence length="446" mass="50869">MERFYYVILAIFFFNILQSQNIEKSIDSLMAIQSWNDKPGVEIFIKKKSEVLYQKAFGNSDIESNIKLEINSVYDIGSVSKEFTAISILQLAERGQLELTDDVRKFIPEFPTQDNIITIENLLTHTSGIKRHTNISWAENEASKQFENSINVINYFKQDSLDFVPNTKHSYVNMNYILLGYIIEKVSGKTYEEYIRNNIFEPLNMSNTFFGKDGQSIVNKPKGYETKNNDFVLHRPHSYSQSKGPGGIHSTAADLAKWYEGLTQFKIISKESLYKAWQPYNVNNEQLSNYGYGFYTDKKFGKLSVFHNGFIFGYSTSDLYFPEDDLLILVFSNISDINSINTNKIAFDVASVIYEDSKVKLDAELLDSYVGNYKMDKGFIVTISRKGLVLFISFAGGPADELSANTKTKFRVKDFPAKAEFIPSNDGGKMKIFLSNGAEQYYGTKE</sequence>
<gene>
    <name evidence="2" type="ORF">ACFFGA_07155</name>
</gene>
<comment type="caution">
    <text evidence="2">The sequence shown here is derived from an EMBL/GenBank/DDBJ whole genome shotgun (WGS) entry which is preliminary data.</text>
</comment>
<proteinExistence type="predicted"/>
<feature type="domain" description="Beta-lactamase-related" evidence="1">
    <location>
        <begin position="37"/>
        <end position="336"/>
    </location>
</feature>
<evidence type="ECO:0000313" key="2">
    <source>
        <dbReference type="EMBL" id="MFC0604324.1"/>
    </source>
</evidence>
<accession>A0ABV6Q7R7</accession>
<evidence type="ECO:0000259" key="1">
    <source>
        <dbReference type="Pfam" id="PF00144"/>
    </source>
</evidence>
<dbReference type="EMBL" id="JBHLTQ010000003">
    <property type="protein sequence ID" value="MFC0604324.1"/>
    <property type="molecule type" value="Genomic_DNA"/>
</dbReference>
<dbReference type="RefSeq" id="WP_386061730.1">
    <property type="nucleotide sequence ID" value="NZ_JBHLTQ010000003.1"/>
</dbReference>